<feature type="compositionally biased region" description="Pro residues" evidence="1">
    <location>
        <begin position="219"/>
        <end position="230"/>
    </location>
</feature>
<dbReference type="RefSeq" id="WP_139225730.1">
    <property type="nucleotide sequence ID" value="NZ_FOMQ01000009.1"/>
</dbReference>
<dbReference type="OrthoDB" id="8821513at2"/>
<proteinExistence type="predicted"/>
<dbReference type="EMBL" id="FOMQ01000009">
    <property type="protein sequence ID" value="SFD93437.1"/>
    <property type="molecule type" value="Genomic_DNA"/>
</dbReference>
<protein>
    <submittedName>
        <fullName evidence="2">Uncharacterized protein</fullName>
    </submittedName>
</protein>
<dbReference type="Proteomes" id="UP000199517">
    <property type="component" value="Unassembled WGS sequence"/>
</dbReference>
<reference evidence="3" key="1">
    <citation type="submission" date="2016-10" db="EMBL/GenBank/DDBJ databases">
        <authorList>
            <person name="Varghese N."/>
            <person name="Submissions S."/>
        </authorList>
    </citation>
    <scope>NUCLEOTIDE SEQUENCE [LARGE SCALE GENOMIC DNA]</scope>
    <source>
        <strain evidence="3">DSM 7481</strain>
    </source>
</reference>
<feature type="compositionally biased region" description="Basic and acidic residues" evidence="1">
    <location>
        <begin position="151"/>
        <end position="170"/>
    </location>
</feature>
<feature type="region of interest" description="Disordered" evidence="1">
    <location>
        <begin position="252"/>
        <end position="287"/>
    </location>
</feature>
<name>A0A1I1WE68_9BURK</name>
<dbReference type="STRING" id="32040.SAMN04489710_10979"/>
<evidence type="ECO:0000313" key="3">
    <source>
        <dbReference type="Proteomes" id="UP000199517"/>
    </source>
</evidence>
<sequence>MTNLETALARFPGETVGRMLTAQGTRSSLLGNEGEPPRQSASVRQAWLREMERTQLAGWFQPFAQAEAVPALNTHAGPRPEASRLSAAAPRAASAFPVAYRQLLQPQAGPYERHATEGFPNAAAKATQQELGSGETVRTKAPESAYSRTNAPHEETEAHPGQDHRTEAPHIHPAGAALEPQDGWAKGGKALHSAASKVDPLAHSAGSESRPVPAGVAPSAPPEITPPPMADHPTAAFAAPFEAETVVAAPLRPDGGIPRQQGAGSAAPASRGTARLAAPETQQAPGTRVHAQWSAAGVELWLGMDGAASQVGFQAAALVPSLQRSLREQGQRLVRVVCNGQVVFDGDSPISHLLPATPRFADIVAAPPFAGPSRTNLFSSIFQKGNS</sequence>
<evidence type="ECO:0000313" key="2">
    <source>
        <dbReference type="EMBL" id="SFD93437.1"/>
    </source>
</evidence>
<gene>
    <name evidence="2" type="ORF">SAMN04489710_10979</name>
</gene>
<dbReference type="AlphaFoldDB" id="A0A1I1WE68"/>
<organism evidence="2 3">
    <name type="scientific">Paracidovorax konjaci</name>
    <dbReference type="NCBI Taxonomy" id="32040"/>
    <lineage>
        <taxon>Bacteria</taxon>
        <taxon>Pseudomonadati</taxon>
        <taxon>Pseudomonadota</taxon>
        <taxon>Betaproteobacteria</taxon>
        <taxon>Burkholderiales</taxon>
        <taxon>Comamonadaceae</taxon>
        <taxon>Paracidovorax</taxon>
    </lineage>
</organism>
<accession>A0A1I1WE68</accession>
<feature type="region of interest" description="Disordered" evidence="1">
    <location>
        <begin position="123"/>
        <end position="234"/>
    </location>
</feature>
<evidence type="ECO:0000256" key="1">
    <source>
        <dbReference type="SAM" id="MobiDB-lite"/>
    </source>
</evidence>
<keyword evidence="3" id="KW-1185">Reference proteome</keyword>